<gene>
    <name evidence="6" type="ORF">B0I35DRAFT_452835</name>
</gene>
<keyword evidence="7" id="KW-1185">Reference proteome</keyword>
<dbReference type="EMBL" id="JAGPNK010000011">
    <property type="protein sequence ID" value="KAH7311692.1"/>
    <property type="molecule type" value="Genomic_DNA"/>
</dbReference>
<keyword evidence="2 5" id="KW-0812">Transmembrane</keyword>
<evidence type="ECO:0000256" key="3">
    <source>
        <dbReference type="ARBA" id="ARBA00022989"/>
    </source>
</evidence>
<comment type="caution">
    <text evidence="6">The sequence shown here is derived from an EMBL/GenBank/DDBJ whole genome shotgun (WGS) entry which is preliminary data.</text>
</comment>
<evidence type="ECO:0000313" key="7">
    <source>
        <dbReference type="Proteomes" id="UP000813444"/>
    </source>
</evidence>
<reference evidence="6" key="1">
    <citation type="journal article" date="2021" name="Nat. Commun.">
        <title>Genetic determinants of endophytism in the Arabidopsis root mycobiome.</title>
        <authorList>
            <person name="Mesny F."/>
            <person name="Miyauchi S."/>
            <person name="Thiergart T."/>
            <person name="Pickel B."/>
            <person name="Atanasova L."/>
            <person name="Karlsson M."/>
            <person name="Huettel B."/>
            <person name="Barry K.W."/>
            <person name="Haridas S."/>
            <person name="Chen C."/>
            <person name="Bauer D."/>
            <person name="Andreopoulos W."/>
            <person name="Pangilinan J."/>
            <person name="LaButti K."/>
            <person name="Riley R."/>
            <person name="Lipzen A."/>
            <person name="Clum A."/>
            <person name="Drula E."/>
            <person name="Henrissat B."/>
            <person name="Kohler A."/>
            <person name="Grigoriev I.V."/>
            <person name="Martin F.M."/>
            <person name="Hacquard S."/>
        </authorList>
    </citation>
    <scope>NUCLEOTIDE SEQUENCE</scope>
    <source>
        <strain evidence="6">MPI-CAGE-CH-0235</strain>
    </source>
</reference>
<dbReference type="OrthoDB" id="434972at2759"/>
<dbReference type="PANTHER" id="PTHR42723">
    <property type="entry name" value="CHLOROPHYLL SYNTHASE"/>
    <property type="match status" value="1"/>
</dbReference>
<evidence type="ECO:0000256" key="4">
    <source>
        <dbReference type="ARBA" id="ARBA00023136"/>
    </source>
</evidence>
<organism evidence="6 7">
    <name type="scientific">Stachybotrys elegans</name>
    <dbReference type="NCBI Taxonomy" id="80388"/>
    <lineage>
        <taxon>Eukaryota</taxon>
        <taxon>Fungi</taxon>
        <taxon>Dikarya</taxon>
        <taxon>Ascomycota</taxon>
        <taxon>Pezizomycotina</taxon>
        <taxon>Sordariomycetes</taxon>
        <taxon>Hypocreomycetidae</taxon>
        <taxon>Hypocreales</taxon>
        <taxon>Stachybotryaceae</taxon>
        <taxon>Stachybotrys</taxon>
    </lineage>
</organism>
<dbReference type="GO" id="GO:0016020">
    <property type="term" value="C:membrane"/>
    <property type="evidence" value="ECO:0007669"/>
    <property type="project" value="UniProtKB-SubCell"/>
</dbReference>
<feature type="transmembrane region" description="Helical" evidence="5">
    <location>
        <begin position="285"/>
        <end position="304"/>
    </location>
</feature>
<evidence type="ECO:0000256" key="5">
    <source>
        <dbReference type="SAM" id="Phobius"/>
    </source>
</evidence>
<dbReference type="CDD" id="cd13965">
    <property type="entry name" value="PT_UbiA_3"/>
    <property type="match status" value="1"/>
</dbReference>
<dbReference type="PANTHER" id="PTHR42723:SF1">
    <property type="entry name" value="CHLOROPHYLL SYNTHASE, CHLOROPLASTIC"/>
    <property type="match status" value="1"/>
</dbReference>
<dbReference type="Pfam" id="PF01040">
    <property type="entry name" value="UbiA"/>
    <property type="match status" value="1"/>
</dbReference>
<feature type="transmembrane region" description="Helical" evidence="5">
    <location>
        <begin position="30"/>
        <end position="50"/>
    </location>
</feature>
<proteinExistence type="predicted"/>
<name>A0A8K0SLT4_9HYPO</name>
<dbReference type="GO" id="GO:0016765">
    <property type="term" value="F:transferase activity, transferring alkyl or aryl (other than methyl) groups"/>
    <property type="evidence" value="ECO:0007669"/>
    <property type="project" value="InterPro"/>
</dbReference>
<evidence type="ECO:0000313" key="6">
    <source>
        <dbReference type="EMBL" id="KAH7311692.1"/>
    </source>
</evidence>
<evidence type="ECO:0000256" key="2">
    <source>
        <dbReference type="ARBA" id="ARBA00022692"/>
    </source>
</evidence>
<evidence type="ECO:0000256" key="1">
    <source>
        <dbReference type="ARBA" id="ARBA00004141"/>
    </source>
</evidence>
<dbReference type="InterPro" id="IPR000537">
    <property type="entry name" value="UbiA_prenyltransferase"/>
</dbReference>
<accession>A0A8K0SLT4</accession>
<comment type="subcellular location">
    <subcellularLocation>
        <location evidence="1">Membrane</location>
        <topology evidence="1">Multi-pass membrane protein</topology>
    </subcellularLocation>
</comment>
<dbReference type="AlphaFoldDB" id="A0A8K0SLT4"/>
<sequence>MATATVTKTTVLTKDVTFSLVVWGFIQDDVYGFVIPSTLFGVLGALASGAALSEKAPLAAEVLARVPLVLAFNLVNILIFDMSNQRAPESVEEDRVNKPWRPIPSGRITTEQTRRGLLFVLPVAIALNYMLGVHADALLLLTFCWYYNDIKGNDEVCRDVVIAICYTLCNKISLQIAIGTDNAISANGYAWIATISAVALSTMHAQDLKDQEGDALRGRWTLPLFLGDEAARAIVSLLVPAWSFACALFWGNGHYWVSLPFGLYLARRVWMKRTPRDDKKSWKLWCLWHMTLFALPLLGGGAGAV</sequence>
<dbReference type="Proteomes" id="UP000813444">
    <property type="component" value="Unassembled WGS sequence"/>
</dbReference>
<protein>
    <submittedName>
        <fullName evidence="6">UbiA prenyltransferase family</fullName>
    </submittedName>
</protein>
<keyword evidence="4 5" id="KW-0472">Membrane</keyword>
<feature type="transmembrane region" description="Helical" evidence="5">
    <location>
        <begin position="241"/>
        <end position="265"/>
    </location>
</feature>
<keyword evidence="3 5" id="KW-1133">Transmembrane helix</keyword>
<dbReference type="InterPro" id="IPR050475">
    <property type="entry name" value="Prenyltransferase_related"/>
</dbReference>
<feature type="transmembrane region" description="Helical" evidence="5">
    <location>
        <begin position="62"/>
        <end position="80"/>
    </location>
</feature>
<feature type="transmembrane region" description="Helical" evidence="5">
    <location>
        <begin position="117"/>
        <end position="148"/>
    </location>
</feature>